<protein>
    <submittedName>
        <fullName evidence="2">Uncharacterized protein</fullName>
    </submittedName>
</protein>
<dbReference type="AlphaFoldDB" id="A0A450Z7N8"/>
<gene>
    <name evidence="3" type="ORF">BECKSD772D_GA0070982_11532</name>
    <name evidence="2" type="ORF">BECKSD772E_GA0070983_12505</name>
    <name evidence="1" type="ORF">BECKSD772F_GA0070984_12232</name>
</gene>
<evidence type="ECO:0000313" key="3">
    <source>
        <dbReference type="EMBL" id="VFK80761.1"/>
    </source>
</evidence>
<reference evidence="2" key="1">
    <citation type="submission" date="2019-02" db="EMBL/GenBank/DDBJ databases">
        <authorList>
            <person name="Gruber-Vodicka R. H."/>
            <person name="Seah K. B. B."/>
        </authorList>
    </citation>
    <scope>NUCLEOTIDE SEQUENCE</scope>
    <source>
        <strain evidence="3">BECK_S127</strain>
        <strain evidence="2">BECK_S1320</strain>
        <strain evidence="1">BECK_S1321</strain>
    </source>
</reference>
<name>A0A450Z7N8_9GAMM</name>
<dbReference type="EMBL" id="CAADHB010000153">
    <property type="protein sequence ID" value="VFK80761.1"/>
    <property type="molecule type" value="Genomic_DNA"/>
</dbReference>
<dbReference type="EMBL" id="CAADFR010000223">
    <property type="protein sequence ID" value="VFK45382.1"/>
    <property type="molecule type" value="Genomic_DNA"/>
</dbReference>
<evidence type="ECO:0000313" key="2">
    <source>
        <dbReference type="EMBL" id="VFK49830.1"/>
    </source>
</evidence>
<evidence type="ECO:0000313" key="1">
    <source>
        <dbReference type="EMBL" id="VFK45382.1"/>
    </source>
</evidence>
<sequence length="87" mass="10112">MADNKTPANNRKMTATGKDAQKRALFLIVDISGIQTFQLKKAALYWRLFIFVLKSTIHYVYKNTEKLNNEVNECLNSTFLKLLSKIW</sequence>
<accession>A0A450Z7N8</accession>
<organism evidence="2">
    <name type="scientific">Candidatus Kentrum sp. SD</name>
    <dbReference type="NCBI Taxonomy" id="2126332"/>
    <lineage>
        <taxon>Bacteria</taxon>
        <taxon>Pseudomonadati</taxon>
        <taxon>Pseudomonadota</taxon>
        <taxon>Gammaproteobacteria</taxon>
        <taxon>Candidatus Kentrum</taxon>
    </lineage>
</organism>
<dbReference type="EMBL" id="CAADFU010000250">
    <property type="protein sequence ID" value="VFK49830.1"/>
    <property type="molecule type" value="Genomic_DNA"/>
</dbReference>
<proteinExistence type="predicted"/>